<feature type="domain" description="USP" evidence="4">
    <location>
        <begin position="248"/>
        <end position="570"/>
    </location>
</feature>
<dbReference type="InterPro" id="IPR013083">
    <property type="entry name" value="Znf_RING/FYVE/PHD"/>
</dbReference>
<keyword evidence="3" id="KW-0862">Zinc</keyword>
<dbReference type="InterPro" id="IPR050164">
    <property type="entry name" value="Peptidase_C19"/>
</dbReference>
<evidence type="ECO:0000256" key="2">
    <source>
        <dbReference type="ARBA" id="ARBA00022771"/>
    </source>
</evidence>
<dbReference type="Gene3D" id="3.90.70.10">
    <property type="entry name" value="Cysteine proteinases"/>
    <property type="match status" value="1"/>
</dbReference>
<dbReference type="InterPro" id="IPR001394">
    <property type="entry name" value="Peptidase_C19_UCH"/>
</dbReference>
<dbReference type="InParanoid" id="B8MAN7"/>
<dbReference type="PROSITE" id="PS50235">
    <property type="entry name" value="USP_3"/>
    <property type="match status" value="1"/>
</dbReference>
<dbReference type="InterPro" id="IPR001607">
    <property type="entry name" value="Znf_UBP"/>
</dbReference>
<dbReference type="AlphaFoldDB" id="B8MAN7"/>
<evidence type="ECO:0000313" key="5">
    <source>
        <dbReference type="EMBL" id="EED17461.1"/>
    </source>
</evidence>
<reference evidence="6" key="1">
    <citation type="journal article" date="2015" name="Genome Announc.">
        <title>Genome sequence of the AIDS-associated pathogen Penicillium marneffei (ATCC18224) and its near taxonomic relative Talaromyces stipitatus (ATCC10500).</title>
        <authorList>
            <person name="Nierman W.C."/>
            <person name="Fedorova-Abrams N.D."/>
            <person name="Andrianopoulos A."/>
        </authorList>
    </citation>
    <scope>NUCLEOTIDE SEQUENCE [LARGE SCALE GENOMIC DNA]</scope>
    <source>
        <strain evidence="6">ATCC 10500 / CBS 375.48 / QM 6759 / NRRL 1006</strain>
    </source>
</reference>
<dbReference type="GO" id="GO:0016579">
    <property type="term" value="P:protein deubiquitination"/>
    <property type="evidence" value="ECO:0007669"/>
    <property type="project" value="InterPro"/>
</dbReference>
<dbReference type="SUPFAM" id="SSF54001">
    <property type="entry name" value="Cysteine proteinases"/>
    <property type="match status" value="1"/>
</dbReference>
<dbReference type="eggNOG" id="KOG1867">
    <property type="taxonomic scope" value="Eukaryota"/>
</dbReference>
<dbReference type="OrthoDB" id="289038at2759"/>
<dbReference type="GO" id="GO:0008270">
    <property type="term" value="F:zinc ion binding"/>
    <property type="evidence" value="ECO:0007669"/>
    <property type="project" value="UniProtKB-KW"/>
</dbReference>
<organism evidence="5 6">
    <name type="scientific">Talaromyces stipitatus (strain ATCC 10500 / CBS 375.48 / QM 6759 / NRRL 1006)</name>
    <name type="common">Penicillium stipitatum</name>
    <dbReference type="NCBI Taxonomy" id="441959"/>
    <lineage>
        <taxon>Eukaryota</taxon>
        <taxon>Fungi</taxon>
        <taxon>Dikarya</taxon>
        <taxon>Ascomycota</taxon>
        <taxon>Pezizomycotina</taxon>
        <taxon>Eurotiomycetes</taxon>
        <taxon>Eurotiomycetidae</taxon>
        <taxon>Eurotiales</taxon>
        <taxon>Trichocomaceae</taxon>
        <taxon>Talaromyces</taxon>
        <taxon>Talaromyces sect. Talaromyces</taxon>
    </lineage>
</organism>
<keyword evidence="2" id="KW-0863">Zinc-finger</keyword>
<dbReference type="SUPFAM" id="SSF57850">
    <property type="entry name" value="RING/U-box"/>
    <property type="match status" value="1"/>
</dbReference>
<dbReference type="HOGENOM" id="CLU_008279_11_2_1"/>
<proteinExistence type="predicted"/>
<dbReference type="PANTHER" id="PTHR24006">
    <property type="entry name" value="UBIQUITIN CARBOXYL-TERMINAL HYDROLASE"/>
    <property type="match status" value="1"/>
</dbReference>
<dbReference type="STRING" id="441959.B8MAN7"/>
<keyword evidence="5" id="KW-0378">Hydrolase</keyword>
<dbReference type="GO" id="GO:0005829">
    <property type="term" value="C:cytosol"/>
    <property type="evidence" value="ECO:0007669"/>
    <property type="project" value="TreeGrafter"/>
</dbReference>
<evidence type="ECO:0000256" key="1">
    <source>
        <dbReference type="ARBA" id="ARBA00022723"/>
    </source>
</evidence>
<evidence type="ECO:0000256" key="3">
    <source>
        <dbReference type="ARBA" id="ARBA00022833"/>
    </source>
</evidence>
<dbReference type="InterPro" id="IPR028889">
    <property type="entry name" value="USP"/>
</dbReference>
<name>B8MAN7_TALSN</name>
<dbReference type="InterPro" id="IPR038765">
    <property type="entry name" value="Papain-like_cys_pep_sf"/>
</dbReference>
<dbReference type="Proteomes" id="UP000001745">
    <property type="component" value="Unassembled WGS sequence"/>
</dbReference>
<evidence type="ECO:0000313" key="6">
    <source>
        <dbReference type="Proteomes" id="UP000001745"/>
    </source>
</evidence>
<dbReference type="RefSeq" id="XP_002481453.1">
    <property type="nucleotide sequence ID" value="XM_002481408.1"/>
</dbReference>
<protein>
    <submittedName>
        <fullName evidence="5">Ubiquitin C-terminal hydrolase Ubp8, putative</fullName>
    </submittedName>
</protein>
<accession>B8MAN7</accession>
<dbReference type="InterPro" id="IPR018200">
    <property type="entry name" value="USP_CS"/>
</dbReference>
<dbReference type="PROSITE" id="PS00972">
    <property type="entry name" value="USP_1"/>
    <property type="match status" value="1"/>
</dbReference>
<gene>
    <name evidence="5" type="ORF">TSTA_112910</name>
</gene>
<dbReference type="Gene3D" id="3.30.40.10">
    <property type="entry name" value="Zinc/RING finger domain, C3HC4 (zinc finger)"/>
    <property type="match status" value="1"/>
</dbReference>
<dbReference type="EMBL" id="EQ962655">
    <property type="protein sequence ID" value="EED17461.1"/>
    <property type="molecule type" value="Genomic_DNA"/>
</dbReference>
<keyword evidence="6" id="KW-1185">Reference proteome</keyword>
<keyword evidence="1" id="KW-0479">Metal-binding</keyword>
<sequence length="576" mass="64289">MAASVTSLATVVQVNALSEAEYGCEHLSGVLKDDDGRGSSFIIAYMKQAAARMSKNIRSRNGIKSQSLPLKPIYICVDCSEKYTNGDRQVHSDQTGHQFYIDSRTGALFCQSCRDFVYDHELEKIRTRAAGLWSRDPLDRDNLDGSRVTTSIESAVLDAYARAKKANGIALAQDTALSKPSRYILDILSQLSNKSRKRKANEISGDESNGNGNYLALNGITTTEIPEADETYVKTNATKRTCQSEGVRGLFNLGQTCYMNVVLQTLLHEPLLNAFFLGNGHKYYDCQIDGCVLCAMSRAFAEFNGCDKKDGFTAETLLYSTWKNHPPLAGNHQQDAHEFYQFLAGGLHTASSDENDQLKCNCFFCKALFGKFQSTLTCPICKHTSPTEQPLLELSLDVQLHSKKRQMNGKLRGSSTPTLAGCLQSWVTPEELIMEGYQCQGCHSYPDKLTKQLRIKQLPAMLCMQMKRFEQTDSETRKMQGKIDFPLEINMQPYTVASPTSKKTTIRSDIYMYDLASAIVHDGAGLNEGHYIAYIRQGDRWCLFNDDKVTLVSEGDVLNADAYLLFYTLRSLSFGK</sequence>
<dbReference type="OMA" id="WCLFNDD"/>
<dbReference type="FunCoup" id="B8MAN7">
    <property type="interactions" value="486"/>
</dbReference>
<evidence type="ECO:0000259" key="4">
    <source>
        <dbReference type="PROSITE" id="PS50235"/>
    </source>
</evidence>
<dbReference type="VEuPathDB" id="FungiDB:TSTA_112910"/>
<dbReference type="GO" id="GO:0004843">
    <property type="term" value="F:cysteine-type deubiquitinase activity"/>
    <property type="evidence" value="ECO:0007669"/>
    <property type="project" value="InterPro"/>
</dbReference>
<dbReference type="PANTHER" id="PTHR24006:SF937">
    <property type="entry name" value="UBIQUITIN CARBOXYL-TERMINAL HYDROLASE"/>
    <property type="match status" value="1"/>
</dbReference>
<dbReference type="PhylomeDB" id="B8MAN7"/>
<dbReference type="Pfam" id="PF00443">
    <property type="entry name" value="UCH"/>
    <property type="match status" value="1"/>
</dbReference>
<dbReference type="GO" id="GO:0005634">
    <property type="term" value="C:nucleus"/>
    <property type="evidence" value="ECO:0007669"/>
    <property type="project" value="TreeGrafter"/>
</dbReference>
<dbReference type="Pfam" id="PF02148">
    <property type="entry name" value="zf-UBP"/>
    <property type="match status" value="1"/>
</dbReference>
<dbReference type="GeneID" id="8105756"/>